<keyword evidence="1" id="KW-0472">Membrane</keyword>
<dbReference type="InterPro" id="IPR007750">
    <property type="entry name" value="DUF674"/>
</dbReference>
<organism evidence="2 3">
    <name type="scientific">Camelina sativa</name>
    <name type="common">False flax</name>
    <name type="synonym">Myagrum sativum</name>
    <dbReference type="NCBI Taxonomy" id="90675"/>
    <lineage>
        <taxon>Eukaryota</taxon>
        <taxon>Viridiplantae</taxon>
        <taxon>Streptophyta</taxon>
        <taxon>Embryophyta</taxon>
        <taxon>Tracheophyta</taxon>
        <taxon>Spermatophyta</taxon>
        <taxon>Magnoliopsida</taxon>
        <taxon>eudicotyledons</taxon>
        <taxon>Gunneridae</taxon>
        <taxon>Pentapetalae</taxon>
        <taxon>rosids</taxon>
        <taxon>malvids</taxon>
        <taxon>Brassicales</taxon>
        <taxon>Brassicaceae</taxon>
        <taxon>Camelineae</taxon>
        <taxon>Camelina</taxon>
    </lineage>
</organism>
<dbReference type="PANTHER" id="PTHR33103:SF27">
    <property type="entry name" value="OS04G0594700 PROTEIN"/>
    <property type="match status" value="1"/>
</dbReference>
<name>A0ABM1QFD2_CAMSA</name>
<protein>
    <submittedName>
        <fullName evidence="3">Uncharacterized protein LOC104710872</fullName>
    </submittedName>
</protein>
<reference evidence="2" key="1">
    <citation type="journal article" date="2014" name="Nat. Commun.">
        <title>The emerging biofuel crop Camelina sativa retains a highly undifferentiated hexaploid genome structure.</title>
        <authorList>
            <person name="Kagale S."/>
            <person name="Koh C."/>
            <person name="Nixon J."/>
            <person name="Bollina V."/>
            <person name="Clarke W.E."/>
            <person name="Tuteja R."/>
            <person name="Spillane C."/>
            <person name="Robinson S.J."/>
            <person name="Links M.G."/>
            <person name="Clarke C."/>
            <person name="Higgins E.E."/>
            <person name="Huebert T."/>
            <person name="Sharpe A.G."/>
            <person name="Parkin I.A."/>
        </authorList>
    </citation>
    <scope>NUCLEOTIDE SEQUENCE [LARGE SCALE GENOMIC DNA]</scope>
    <source>
        <strain evidence="2">cv. DH55</strain>
    </source>
</reference>
<evidence type="ECO:0000256" key="1">
    <source>
        <dbReference type="SAM" id="Phobius"/>
    </source>
</evidence>
<keyword evidence="2" id="KW-1185">Reference proteome</keyword>
<dbReference type="GeneID" id="104710872"/>
<dbReference type="Proteomes" id="UP000694864">
    <property type="component" value="Chromosome 9"/>
</dbReference>
<evidence type="ECO:0000313" key="2">
    <source>
        <dbReference type="Proteomes" id="UP000694864"/>
    </source>
</evidence>
<proteinExistence type="predicted"/>
<evidence type="ECO:0000313" key="3">
    <source>
        <dbReference type="RefSeq" id="XP_019085470.1"/>
    </source>
</evidence>
<dbReference type="PANTHER" id="PTHR33103">
    <property type="entry name" value="OS01G0153900 PROTEIN"/>
    <property type="match status" value="1"/>
</dbReference>
<dbReference type="RefSeq" id="XP_019085470.1">
    <property type="nucleotide sequence ID" value="XM_019229925.1"/>
</dbReference>
<keyword evidence="1" id="KW-1133">Transmembrane helix</keyword>
<keyword evidence="1" id="KW-0812">Transmembrane</keyword>
<sequence length="228" mass="25631">MITGESRFLWLYRAPFIITDDLKVALNSMGLVLNVLNDLGYAGFDKLQEMVIDVGFEEVLTLLGCMFTSESPLTDTFLRKNCMSKKHKMFTPLVQEMKVAGNADELISLKVYVRKTDRLILYAECREDFVDFLFTFLAIPLEFAWEFSVDSMNMGCVGNLCRSVKDLCFEKQKEATDSCLSTRVAVLCQVPKGCSLMPLTSLTNGYSLLDPLLLLLMLVPVMVLVALS</sequence>
<accession>A0ABM1QFD2</accession>
<gene>
    <name evidence="3" type="primary">LOC104710872</name>
</gene>
<dbReference type="Pfam" id="PF05056">
    <property type="entry name" value="DUF674"/>
    <property type="match status" value="1"/>
</dbReference>
<reference evidence="3" key="2">
    <citation type="submission" date="2025-08" db="UniProtKB">
        <authorList>
            <consortium name="RefSeq"/>
        </authorList>
    </citation>
    <scope>IDENTIFICATION</scope>
    <source>
        <tissue evidence="3">Leaf</tissue>
    </source>
</reference>
<feature type="transmembrane region" description="Helical" evidence="1">
    <location>
        <begin position="205"/>
        <end position="227"/>
    </location>
</feature>